<accession>A0A8C4Y6N7</accession>
<evidence type="ECO:0000259" key="2">
    <source>
        <dbReference type="PROSITE" id="PS50888"/>
    </source>
</evidence>
<dbReference type="PROSITE" id="PS50888">
    <property type="entry name" value="BHLH"/>
    <property type="match status" value="1"/>
</dbReference>
<dbReference type="AlphaFoldDB" id="A0A8C4Y6N7"/>
<dbReference type="Gene3D" id="4.10.280.10">
    <property type="entry name" value="Helix-loop-helix DNA-binding domain"/>
    <property type="match status" value="1"/>
</dbReference>
<dbReference type="GO" id="GO:0003677">
    <property type="term" value="F:DNA binding"/>
    <property type="evidence" value="ECO:0007669"/>
    <property type="project" value="UniProtKB-KW"/>
</dbReference>
<evidence type="ECO:0000313" key="4">
    <source>
        <dbReference type="Proteomes" id="UP000694390"/>
    </source>
</evidence>
<keyword evidence="4" id="KW-1185">Reference proteome</keyword>
<dbReference type="GO" id="GO:0046983">
    <property type="term" value="F:protein dimerization activity"/>
    <property type="evidence" value="ECO:0007669"/>
    <property type="project" value="InterPro"/>
</dbReference>
<dbReference type="Pfam" id="PF00010">
    <property type="entry name" value="HLH"/>
    <property type="match status" value="1"/>
</dbReference>
<sequence length="110" mass="12852">DEEEDEVEDTENSKRLRHNSLQHQWNKDLRSSLLTLRDHVPELVKDEKTAKIHILTKAIDYIHSFQRKIHFSPPSLSPSQTLPERESILSPFPPFSPPIPWWIQTPSHGV</sequence>
<reference evidence="3" key="2">
    <citation type="submission" date="2025-09" db="UniProtKB">
        <authorList>
            <consortium name="Ensembl"/>
        </authorList>
    </citation>
    <scope>IDENTIFICATION</scope>
</reference>
<dbReference type="InterPro" id="IPR011598">
    <property type="entry name" value="bHLH_dom"/>
</dbReference>
<protein>
    <recommendedName>
        <fullName evidence="2">BHLH domain-containing protein</fullName>
    </recommendedName>
</protein>
<dbReference type="Proteomes" id="UP000694390">
    <property type="component" value="Unassembled WGS sequence"/>
</dbReference>
<keyword evidence="1" id="KW-0238">DNA-binding</keyword>
<dbReference type="SUPFAM" id="SSF47459">
    <property type="entry name" value="HLH, helix-loop-helix DNA-binding domain"/>
    <property type="match status" value="1"/>
</dbReference>
<dbReference type="GO" id="GO:0003700">
    <property type="term" value="F:DNA-binding transcription factor activity"/>
    <property type="evidence" value="ECO:0007669"/>
    <property type="project" value="InterPro"/>
</dbReference>
<organism evidence="3 4">
    <name type="scientific">Gopherus evgoodei</name>
    <name type="common">Goodes thornscrub tortoise</name>
    <dbReference type="NCBI Taxonomy" id="1825980"/>
    <lineage>
        <taxon>Eukaryota</taxon>
        <taxon>Metazoa</taxon>
        <taxon>Chordata</taxon>
        <taxon>Craniata</taxon>
        <taxon>Vertebrata</taxon>
        <taxon>Euteleostomi</taxon>
        <taxon>Archelosauria</taxon>
        <taxon>Testudinata</taxon>
        <taxon>Testudines</taxon>
        <taxon>Cryptodira</taxon>
        <taxon>Durocryptodira</taxon>
        <taxon>Testudinoidea</taxon>
        <taxon>Testudinidae</taxon>
        <taxon>Gopherus</taxon>
    </lineage>
</organism>
<dbReference type="Ensembl" id="ENSGEVT00005021959.1">
    <property type="protein sequence ID" value="ENSGEVP00005020907.1"/>
    <property type="gene ID" value="ENSGEVG00005014821.1"/>
</dbReference>
<dbReference type="PANTHER" id="PTHR45851">
    <property type="entry name" value="MYC PROTO-ONCOGENE"/>
    <property type="match status" value="1"/>
</dbReference>
<name>A0A8C4Y6N7_9SAUR</name>
<proteinExistence type="predicted"/>
<reference evidence="3" key="1">
    <citation type="submission" date="2025-08" db="UniProtKB">
        <authorList>
            <consortium name="Ensembl"/>
        </authorList>
    </citation>
    <scope>IDENTIFICATION</scope>
</reference>
<dbReference type="OrthoDB" id="5964374at2759"/>
<dbReference type="InterPro" id="IPR050433">
    <property type="entry name" value="Myc_transcription_factors"/>
</dbReference>
<evidence type="ECO:0000256" key="1">
    <source>
        <dbReference type="ARBA" id="ARBA00023125"/>
    </source>
</evidence>
<dbReference type="InterPro" id="IPR036638">
    <property type="entry name" value="HLH_DNA-bd_sf"/>
</dbReference>
<dbReference type="SMART" id="SM00353">
    <property type="entry name" value="HLH"/>
    <property type="match status" value="1"/>
</dbReference>
<dbReference type="InterPro" id="IPR002418">
    <property type="entry name" value="Tscrpt_reg_Myc"/>
</dbReference>
<evidence type="ECO:0000313" key="3">
    <source>
        <dbReference type="Ensembl" id="ENSGEVP00005020907.1"/>
    </source>
</evidence>
<dbReference type="PRINTS" id="PR00044">
    <property type="entry name" value="LEUZIPPRMYC"/>
</dbReference>
<feature type="domain" description="BHLH" evidence="2">
    <location>
        <begin position="13"/>
        <end position="65"/>
    </location>
</feature>